<dbReference type="PANTHER" id="PTHR14326">
    <property type="entry name" value="TARGETING PROTEIN FOR XKLP2"/>
    <property type="match status" value="1"/>
</dbReference>
<accession>A0AAU9JI23</accession>
<feature type="domain" description="TPX2 central" evidence="10">
    <location>
        <begin position="159"/>
        <end position="240"/>
    </location>
</feature>
<keyword evidence="7" id="KW-0175">Coiled coil</keyword>
<feature type="region of interest" description="Disordered" evidence="8">
    <location>
        <begin position="84"/>
        <end position="110"/>
    </location>
</feature>
<protein>
    <recommendedName>
        <fullName evidence="13">TPX2 C-terminal domain-containing protein</fullName>
    </recommendedName>
</protein>
<feature type="compositionally biased region" description="Basic and acidic residues" evidence="8">
    <location>
        <begin position="101"/>
        <end position="110"/>
    </location>
</feature>
<dbReference type="GO" id="GO:0005819">
    <property type="term" value="C:spindle"/>
    <property type="evidence" value="ECO:0007669"/>
    <property type="project" value="UniProtKB-SubCell"/>
</dbReference>
<dbReference type="PANTHER" id="PTHR14326:SF44">
    <property type="entry name" value="TARGETING PROTEIN FOR XKLP2"/>
    <property type="match status" value="1"/>
</dbReference>
<comment type="caution">
    <text evidence="11">The sequence shown here is derived from an EMBL/GenBank/DDBJ whole genome shotgun (WGS) entry which is preliminary data.</text>
</comment>
<dbReference type="AlphaFoldDB" id="A0AAU9JI23"/>
<feature type="region of interest" description="Disordered" evidence="8">
    <location>
        <begin position="1"/>
        <end position="39"/>
    </location>
</feature>
<evidence type="ECO:0000256" key="4">
    <source>
        <dbReference type="ARBA" id="ARBA00022490"/>
    </source>
</evidence>
<feature type="coiled-coil region" evidence="7">
    <location>
        <begin position="380"/>
        <end position="416"/>
    </location>
</feature>
<evidence type="ECO:0000259" key="10">
    <source>
        <dbReference type="Pfam" id="PF12214"/>
    </source>
</evidence>
<gene>
    <name evidence="11" type="ORF">BSTOLATCC_MIC36502</name>
</gene>
<dbReference type="InterPro" id="IPR009675">
    <property type="entry name" value="TPX2_fam"/>
</dbReference>
<evidence type="ECO:0008006" key="13">
    <source>
        <dbReference type="Google" id="ProtNLM"/>
    </source>
</evidence>
<dbReference type="InterPro" id="IPR027329">
    <property type="entry name" value="TPX2_C"/>
</dbReference>
<reference evidence="11" key="1">
    <citation type="submission" date="2021-09" db="EMBL/GenBank/DDBJ databases">
        <authorList>
            <consortium name="AG Swart"/>
            <person name="Singh M."/>
            <person name="Singh A."/>
            <person name="Seah K."/>
            <person name="Emmerich C."/>
        </authorList>
    </citation>
    <scope>NUCLEOTIDE SEQUENCE</scope>
    <source>
        <strain evidence="11">ATCC30299</strain>
    </source>
</reference>
<dbReference type="Pfam" id="PF12214">
    <property type="entry name" value="TPX2_importin"/>
    <property type="match status" value="1"/>
</dbReference>
<proteinExistence type="inferred from homology"/>
<evidence type="ECO:0000256" key="2">
    <source>
        <dbReference type="ARBA" id="ARBA00004186"/>
    </source>
</evidence>
<comment type="similarity">
    <text evidence="3">Belongs to the TPX2 family.</text>
</comment>
<evidence type="ECO:0000256" key="1">
    <source>
        <dbReference type="ARBA" id="ARBA00004123"/>
    </source>
</evidence>
<evidence type="ECO:0000256" key="7">
    <source>
        <dbReference type="SAM" id="Coils"/>
    </source>
</evidence>
<dbReference type="Proteomes" id="UP001162131">
    <property type="component" value="Unassembled WGS sequence"/>
</dbReference>
<dbReference type="GO" id="GO:0060236">
    <property type="term" value="P:regulation of mitotic spindle organization"/>
    <property type="evidence" value="ECO:0007669"/>
    <property type="project" value="InterPro"/>
</dbReference>
<keyword evidence="5" id="KW-0206">Cytoskeleton</keyword>
<sequence>MEFDSASYPQPKKRQFIPTFDSVFGDPKKRKNASGPQIVEQHSYYPLSWNKRNELEDIASSSSIERDNLINHALYNSQQPFHQIQPKPAKSTKPIPFTFHTDNRIRMPDPNEMKTREQRELEEIAQRPKFKARPVPKSLYAQNKIKLNPKIPTQPLDIKLHTAQRAKNENNEIYENNYQGFKALPLKKEILERPDFIPVKIPKKPTMPMEFELETAKRAAQSQNISFESDYSQADNKSRPIGSLNYSYQELPPYSKVQPFTLMTELRGQEKSQMFQYQVEKEREKQEKMTAFTAKPMPSFEAPSFTRYVPPPTVPEPFNLSINQKKPSSQNESEIGQKFYAREMPNFSDPFQPKPCEKPPTQPMDFNLHTDYRAEQRSYYDEQIREKEREKALRKQKEEMEARQREEEEIKALRKQMEFKAQPIWEDAFVPKIVEKKLTMPNPFHFQTELRAQIRDLSKSMDTSGYLSDMSTNFSFNQAWNN</sequence>
<evidence type="ECO:0000313" key="12">
    <source>
        <dbReference type="Proteomes" id="UP001162131"/>
    </source>
</evidence>
<feature type="domain" description="TPX2 C-terminal" evidence="9">
    <location>
        <begin position="366"/>
        <end position="424"/>
    </location>
</feature>
<keyword evidence="4" id="KW-0963">Cytoplasm</keyword>
<keyword evidence="12" id="KW-1185">Reference proteome</keyword>
<evidence type="ECO:0000256" key="6">
    <source>
        <dbReference type="ARBA" id="ARBA00023242"/>
    </source>
</evidence>
<evidence type="ECO:0000256" key="5">
    <source>
        <dbReference type="ARBA" id="ARBA00023212"/>
    </source>
</evidence>
<keyword evidence="6" id="KW-0539">Nucleus</keyword>
<dbReference type="EMBL" id="CAJZBQ010000036">
    <property type="protein sequence ID" value="CAG9324722.1"/>
    <property type="molecule type" value="Genomic_DNA"/>
</dbReference>
<comment type="subcellular location">
    <subcellularLocation>
        <location evidence="2">Cytoplasm</location>
        <location evidence="2">Cytoskeleton</location>
        <location evidence="2">Spindle</location>
    </subcellularLocation>
    <subcellularLocation>
        <location evidence="1">Nucleus</location>
    </subcellularLocation>
</comment>
<dbReference type="GO" id="GO:0005634">
    <property type="term" value="C:nucleus"/>
    <property type="evidence" value="ECO:0007669"/>
    <property type="project" value="UniProtKB-SubCell"/>
</dbReference>
<organism evidence="11 12">
    <name type="scientific">Blepharisma stoltei</name>
    <dbReference type="NCBI Taxonomy" id="1481888"/>
    <lineage>
        <taxon>Eukaryota</taxon>
        <taxon>Sar</taxon>
        <taxon>Alveolata</taxon>
        <taxon>Ciliophora</taxon>
        <taxon>Postciliodesmatophora</taxon>
        <taxon>Heterotrichea</taxon>
        <taxon>Heterotrichida</taxon>
        <taxon>Blepharismidae</taxon>
        <taxon>Blepharisma</taxon>
    </lineage>
</organism>
<evidence type="ECO:0000256" key="8">
    <source>
        <dbReference type="SAM" id="MobiDB-lite"/>
    </source>
</evidence>
<evidence type="ECO:0000259" key="9">
    <source>
        <dbReference type="Pfam" id="PF06886"/>
    </source>
</evidence>
<name>A0AAU9JI23_9CILI</name>
<dbReference type="InterPro" id="IPR027330">
    <property type="entry name" value="TPX2_central_dom"/>
</dbReference>
<evidence type="ECO:0000256" key="3">
    <source>
        <dbReference type="ARBA" id="ARBA00005885"/>
    </source>
</evidence>
<evidence type="ECO:0000313" key="11">
    <source>
        <dbReference type="EMBL" id="CAG9324722.1"/>
    </source>
</evidence>
<dbReference type="GO" id="GO:0005874">
    <property type="term" value="C:microtubule"/>
    <property type="evidence" value="ECO:0007669"/>
    <property type="project" value="InterPro"/>
</dbReference>
<dbReference type="Pfam" id="PF06886">
    <property type="entry name" value="TPX2"/>
    <property type="match status" value="1"/>
</dbReference>